<comment type="caution">
    <text evidence="1">The sequence shown here is derived from an EMBL/GenBank/DDBJ whole genome shotgun (WGS) entry which is preliminary data.</text>
</comment>
<proteinExistence type="predicted"/>
<protein>
    <submittedName>
        <fullName evidence="1">Uncharacterized protein</fullName>
    </submittedName>
</protein>
<dbReference type="EMBL" id="CAJOBP010031044">
    <property type="protein sequence ID" value="CAF4662834.1"/>
    <property type="molecule type" value="Genomic_DNA"/>
</dbReference>
<feature type="non-terminal residue" evidence="1">
    <location>
        <position position="44"/>
    </location>
</feature>
<dbReference type="AlphaFoldDB" id="A0A821G736"/>
<dbReference type="EMBL" id="CAJOBP010076821">
    <property type="protein sequence ID" value="CAF4901199.1"/>
    <property type="molecule type" value="Genomic_DNA"/>
</dbReference>
<sequence>MFDSSDRDHIGGHRYDSAATENVMCLVATKAYIVDYDTLDQANR</sequence>
<keyword evidence="3" id="KW-1185">Reference proteome</keyword>
<evidence type="ECO:0000313" key="2">
    <source>
        <dbReference type="EMBL" id="CAF4901199.1"/>
    </source>
</evidence>
<gene>
    <name evidence="1" type="ORF">UJA718_LOCUS34346</name>
    <name evidence="2" type="ORF">UJA718_LOCUS45529</name>
</gene>
<evidence type="ECO:0000313" key="3">
    <source>
        <dbReference type="Proteomes" id="UP000663873"/>
    </source>
</evidence>
<evidence type="ECO:0000313" key="1">
    <source>
        <dbReference type="EMBL" id="CAF4662834.1"/>
    </source>
</evidence>
<name>A0A821G736_9BILA</name>
<dbReference type="Proteomes" id="UP000663873">
    <property type="component" value="Unassembled WGS sequence"/>
</dbReference>
<organism evidence="1 3">
    <name type="scientific">Rotaria socialis</name>
    <dbReference type="NCBI Taxonomy" id="392032"/>
    <lineage>
        <taxon>Eukaryota</taxon>
        <taxon>Metazoa</taxon>
        <taxon>Spiralia</taxon>
        <taxon>Gnathifera</taxon>
        <taxon>Rotifera</taxon>
        <taxon>Eurotatoria</taxon>
        <taxon>Bdelloidea</taxon>
        <taxon>Philodinida</taxon>
        <taxon>Philodinidae</taxon>
        <taxon>Rotaria</taxon>
    </lineage>
</organism>
<accession>A0A821G736</accession>
<reference evidence="1" key="1">
    <citation type="submission" date="2021-02" db="EMBL/GenBank/DDBJ databases">
        <authorList>
            <person name="Nowell W R."/>
        </authorList>
    </citation>
    <scope>NUCLEOTIDE SEQUENCE</scope>
</reference>